<reference evidence="2" key="1">
    <citation type="journal article" date="2021" name="Proc. Natl. Acad. Sci. U.S.A.">
        <title>A Catalog of Tens of Thousands of Viruses from Human Metagenomes Reveals Hidden Associations with Chronic Diseases.</title>
        <authorList>
            <person name="Tisza M.J."/>
            <person name="Buck C.B."/>
        </authorList>
    </citation>
    <scope>NUCLEOTIDE SEQUENCE</scope>
    <source>
        <strain evidence="2">CtFCq8</strain>
    </source>
</reference>
<accession>A0A8S5LIL1</accession>
<protein>
    <submittedName>
        <fullName evidence="2">CI repressor</fullName>
    </submittedName>
</protein>
<organism evidence="2">
    <name type="scientific">Myoviridae sp. ctFCq8</name>
    <dbReference type="NCBI Taxonomy" id="2827605"/>
    <lineage>
        <taxon>Viruses</taxon>
        <taxon>Duplodnaviria</taxon>
        <taxon>Heunggongvirae</taxon>
        <taxon>Uroviricota</taxon>
        <taxon>Caudoviricetes</taxon>
    </lineage>
</organism>
<keyword evidence="1" id="KW-0175">Coiled coil</keyword>
<dbReference type="GO" id="GO:0003677">
    <property type="term" value="F:DNA binding"/>
    <property type="evidence" value="ECO:0007669"/>
    <property type="project" value="InterPro"/>
</dbReference>
<evidence type="ECO:0000313" key="2">
    <source>
        <dbReference type="EMBL" id="DAD69729.1"/>
    </source>
</evidence>
<dbReference type="EMBL" id="BK015854">
    <property type="protein sequence ID" value="DAD69729.1"/>
    <property type="molecule type" value="Genomic_DNA"/>
</dbReference>
<dbReference type="InterPro" id="IPR010982">
    <property type="entry name" value="Lambda_DNA-bd_dom_sf"/>
</dbReference>
<sequence length="146" mass="16671">MHKLNNRERLEALINYYSEGNKSMFGRLIGLQPSSITNWIRRDTLDFELIYSKCADLNPHWLLTGEGEMLKSTVRQSSPQQEAAPAQFTGLIQELMNELRQKNEEIGELRERIGRADGTIESLQRELNRHAKSAGDVTLEESARAV</sequence>
<feature type="coiled-coil region" evidence="1">
    <location>
        <begin position="92"/>
        <end position="126"/>
    </location>
</feature>
<name>A0A8S5LIL1_9CAUD</name>
<evidence type="ECO:0000256" key="1">
    <source>
        <dbReference type="SAM" id="Coils"/>
    </source>
</evidence>
<proteinExistence type="predicted"/>
<dbReference type="Gene3D" id="1.20.5.170">
    <property type="match status" value="1"/>
</dbReference>
<dbReference type="Gene3D" id="1.10.260.40">
    <property type="entry name" value="lambda repressor-like DNA-binding domains"/>
    <property type="match status" value="1"/>
</dbReference>